<sequence length="100" mass="10008">MALDDLSQDVTALIATAGAVDAATAALRPLLADLAAAELAIRKGIRSNGLPSRDHLMGTSQLRGLAISLLTGGSELDGTPLASIVVRAYGDLIAQEGGAA</sequence>
<evidence type="ECO:0000313" key="1">
    <source>
        <dbReference type="EMBL" id="MFC3166809.1"/>
    </source>
</evidence>
<dbReference type="Proteomes" id="UP001595557">
    <property type="component" value="Unassembled WGS sequence"/>
</dbReference>
<reference evidence="2" key="1">
    <citation type="journal article" date="2019" name="Int. J. Syst. Evol. Microbiol.">
        <title>The Global Catalogue of Microorganisms (GCM) 10K type strain sequencing project: providing services to taxonomists for standard genome sequencing and annotation.</title>
        <authorList>
            <consortium name="The Broad Institute Genomics Platform"/>
            <consortium name="The Broad Institute Genome Sequencing Center for Infectious Disease"/>
            <person name="Wu L."/>
            <person name="Ma J."/>
        </authorList>
    </citation>
    <scope>NUCLEOTIDE SEQUENCE [LARGE SCALE GENOMIC DNA]</scope>
    <source>
        <strain evidence="2">KCTC 52239</strain>
    </source>
</reference>
<name>A0ABV7I852_9RHOB</name>
<accession>A0ABV7I852</accession>
<proteinExistence type="predicted"/>
<organism evidence="1 2">
    <name type="scientific">Paracoccus fontiphilus</name>
    <dbReference type="NCBI Taxonomy" id="1815556"/>
    <lineage>
        <taxon>Bacteria</taxon>
        <taxon>Pseudomonadati</taxon>
        <taxon>Pseudomonadota</taxon>
        <taxon>Alphaproteobacteria</taxon>
        <taxon>Rhodobacterales</taxon>
        <taxon>Paracoccaceae</taxon>
        <taxon>Paracoccus</taxon>
    </lineage>
</organism>
<dbReference type="RefSeq" id="WP_207471222.1">
    <property type="nucleotide sequence ID" value="NZ_JAFNAW010000064.1"/>
</dbReference>
<keyword evidence="2" id="KW-1185">Reference proteome</keyword>
<protein>
    <submittedName>
        <fullName evidence="1">Uncharacterized protein</fullName>
    </submittedName>
</protein>
<comment type="caution">
    <text evidence="1">The sequence shown here is derived from an EMBL/GenBank/DDBJ whole genome shotgun (WGS) entry which is preliminary data.</text>
</comment>
<gene>
    <name evidence="1" type="ORF">ACFOD7_01950</name>
</gene>
<dbReference type="EMBL" id="JBHRTE010000007">
    <property type="protein sequence ID" value="MFC3166809.1"/>
    <property type="molecule type" value="Genomic_DNA"/>
</dbReference>
<evidence type="ECO:0000313" key="2">
    <source>
        <dbReference type="Proteomes" id="UP001595557"/>
    </source>
</evidence>